<keyword evidence="1" id="KW-0540">Nuclease</keyword>
<evidence type="ECO:0000313" key="4">
    <source>
        <dbReference type="EMBL" id="CDW84647.1"/>
    </source>
</evidence>
<dbReference type="AlphaFoldDB" id="A0A078ATT7"/>
<sequence>MLQHNLGNKQTGLDSQNDNIEQGTFEVRFISSIYVYSTENIVAMDVEYGGGRTVPRIAVVNFNEECVYYSDFCLRYEDWVETKITEDIEHSRKQDQREKKIYFSDKKKDSQEDAITTILKSQDKIDEAAAEVEEDNEDDEECGQSEGDEMEMNEEDLDDEELKDMDVLSDDEDQIEEEIFRQHKEFDEKMIDDDFKDSEEQLKKDLIEQELGDIKKNQKDSPYKSDSEQKIKKFLDADESKPKNTAQSRPFMSQKAQISSQSQSKYKRKSRLQMMEEQLDKQRHRDEYLFNQNKNPMKQRQNINFNHNEDNINGVFELNPDELMSETEQHSQDDKDTDNSSENDNVKDHDQQHIPNVIRYSTNTEDLIEDHTGVKRKPFKLMHRELKEILKGKIVIMHNLNKDFSYLRLTRHDCLRTVDTSLLKMFQRKNLKRKLRDLVLEFLDEKIQKTINHSPVFTRELNIYPVRMMYNCLYGSKEARFKDPPDIKNIDDVMGPNTEVFKVNNDTPGDPNESQYVALAYNWVVNEADEREIIRVSVINEKGHTLFDSIVQPTRLIKYVPLFNLYLYDPSFGIPLKYLVEMLNVVLDKKIVVGYQLNKLFKGLSLSNVYTVRDIVVNDTIGINSSYNLAKTFFDFSMDKFFRSTITEARLYLSLYKCFQNEIDDYYLKYSIAEDMEQFLQQDEDYVGPQVDLQVEEELEGFRDQIFENEIESSNYQLDEGQPQIGI</sequence>
<feature type="compositionally biased region" description="Basic and acidic residues" evidence="3">
    <location>
        <begin position="191"/>
        <end position="242"/>
    </location>
</feature>
<name>A0A078ATT7_STYLE</name>
<reference evidence="4 5" key="1">
    <citation type="submission" date="2014-06" db="EMBL/GenBank/DDBJ databases">
        <authorList>
            <person name="Swart Estienne"/>
        </authorList>
    </citation>
    <scope>NUCLEOTIDE SEQUENCE [LARGE SCALE GENOMIC DNA]</scope>
    <source>
        <strain evidence="4 5">130c</strain>
    </source>
</reference>
<feature type="region of interest" description="Disordered" evidence="3">
    <location>
        <begin position="324"/>
        <end position="354"/>
    </location>
</feature>
<dbReference type="GO" id="GO:0004527">
    <property type="term" value="F:exonuclease activity"/>
    <property type="evidence" value="ECO:0007669"/>
    <property type="project" value="UniProtKB-KW"/>
</dbReference>
<dbReference type="GO" id="GO:0005634">
    <property type="term" value="C:nucleus"/>
    <property type="evidence" value="ECO:0007669"/>
    <property type="project" value="TreeGrafter"/>
</dbReference>
<dbReference type="PANTHER" id="PTHR12801">
    <property type="entry name" value="RNA EXONUCLEASE REXO1 / RECO3 FAMILY MEMBER-RELATED"/>
    <property type="match status" value="1"/>
</dbReference>
<organism evidence="4 5">
    <name type="scientific">Stylonychia lemnae</name>
    <name type="common">Ciliate</name>
    <dbReference type="NCBI Taxonomy" id="5949"/>
    <lineage>
        <taxon>Eukaryota</taxon>
        <taxon>Sar</taxon>
        <taxon>Alveolata</taxon>
        <taxon>Ciliophora</taxon>
        <taxon>Intramacronucleata</taxon>
        <taxon>Spirotrichea</taxon>
        <taxon>Stichotrichia</taxon>
        <taxon>Sporadotrichida</taxon>
        <taxon>Oxytrichidae</taxon>
        <taxon>Stylonychinae</taxon>
        <taxon>Stylonychia</taxon>
    </lineage>
</organism>
<dbReference type="InterPro" id="IPR047021">
    <property type="entry name" value="REXO1/3/4-like"/>
</dbReference>
<feature type="compositionally biased region" description="Low complexity" evidence="3">
    <location>
        <begin position="253"/>
        <end position="264"/>
    </location>
</feature>
<accession>A0A078ATT7</accession>
<evidence type="ECO:0000256" key="1">
    <source>
        <dbReference type="ARBA" id="ARBA00022722"/>
    </source>
</evidence>
<proteinExistence type="predicted"/>
<evidence type="ECO:0000256" key="3">
    <source>
        <dbReference type="SAM" id="MobiDB-lite"/>
    </source>
</evidence>
<dbReference type="PANTHER" id="PTHR12801:SF45">
    <property type="entry name" value="RNA EXONUCLEASE 4"/>
    <property type="match status" value="1"/>
</dbReference>
<dbReference type="InParanoid" id="A0A078ATT7"/>
<keyword evidence="5" id="KW-1185">Reference proteome</keyword>
<dbReference type="EMBL" id="CCKQ01013027">
    <property type="protein sequence ID" value="CDW84647.1"/>
    <property type="molecule type" value="Genomic_DNA"/>
</dbReference>
<dbReference type="GO" id="GO:0003676">
    <property type="term" value="F:nucleic acid binding"/>
    <property type="evidence" value="ECO:0007669"/>
    <property type="project" value="InterPro"/>
</dbReference>
<keyword evidence="4" id="KW-0269">Exonuclease</keyword>
<keyword evidence="2" id="KW-0378">Hydrolase</keyword>
<protein>
    <submittedName>
        <fullName evidence="4">Exonuclease-like protein</fullName>
    </submittedName>
</protein>
<feature type="region of interest" description="Disordered" evidence="3">
    <location>
        <begin position="129"/>
        <end position="161"/>
    </location>
</feature>
<dbReference type="OrthoDB" id="8191639at2759"/>
<dbReference type="InterPro" id="IPR012337">
    <property type="entry name" value="RNaseH-like_sf"/>
</dbReference>
<evidence type="ECO:0000256" key="2">
    <source>
        <dbReference type="ARBA" id="ARBA00022801"/>
    </source>
</evidence>
<evidence type="ECO:0000313" key="5">
    <source>
        <dbReference type="Proteomes" id="UP000039865"/>
    </source>
</evidence>
<feature type="region of interest" description="Disordered" evidence="3">
    <location>
        <begin position="191"/>
        <end position="284"/>
    </location>
</feature>
<dbReference type="Proteomes" id="UP000039865">
    <property type="component" value="Unassembled WGS sequence"/>
</dbReference>
<dbReference type="InterPro" id="IPR036397">
    <property type="entry name" value="RNaseH_sf"/>
</dbReference>
<dbReference type="SUPFAM" id="SSF53098">
    <property type="entry name" value="Ribonuclease H-like"/>
    <property type="match status" value="1"/>
</dbReference>
<dbReference type="Gene3D" id="3.30.420.10">
    <property type="entry name" value="Ribonuclease H-like superfamily/Ribonuclease H"/>
    <property type="match status" value="1"/>
</dbReference>
<gene>
    <name evidence="4" type="primary">Contig18114.g19256</name>
    <name evidence="4" type="ORF">STYLEM_13713</name>
</gene>
<feature type="compositionally biased region" description="Basic and acidic residues" evidence="3">
    <location>
        <begin position="327"/>
        <end position="352"/>
    </location>
</feature>